<sequence length="131" mass="15188">PEDVETDVGKQFSIEKPGMDQDILEEVTILEEPTIADFQRIVELTNSTNQGSFQLANLTKHWEYKQANAVRLLREELDKLTKQREEVELKKLELLKDNNRFEEESYGGDKCPVAIKKNDVVIQNKRIEIEA</sequence>
<feature type="non-terminal residue" evidence="2">
    <location>
        <position position="131"/>
    </location>
</feature>
<evidence type="ECO:0000313" key="2">
    <source>
        <dbReference type="EMBL" id="MCI31979.1"/>
    </source>
</evidence>
<reference evidence="2 3" key="1">
    <citation type="journal article" date="2018" name="Front. Plant Sci.">
        <title>Red Clover (Trifolium pratense) and Zigzag Clover (T. medium) - A Picture of Genomic Similarities and Differences.</title>
        <authorList>
            <person name="Dluhosova J."/>
            <person name="Istvanek J."/>
            <person name="Nedelnik J."/>
            <person name="Repkova J."/>
        </authorList>
    </citation>
    <scope>NUCLEOTIDE SEQUENCE [LARGE SCALE GENOMIC DNA]</scope>
    <source>
        <strain evidence="3">cv. 10/8</strain>
        <tissue evidence="2">Leaf</tissue>
    </source>
</reference>
<dbReference type="AlphaFoldDB" id="A0A392R6W8"/>
<feature type="coiled-coil region" evidence="1">
    <location>
        <begin position="70"/>
        <end position="104"/>
    </location>
</feature>
<keyword evidence="2" id="KW-0808">Transferase</keyword>
<dbReference type="EMBL" id="LXQA010191693">
    <property type="protein sequence ID" value="MCI31979.1"/>
    <property type="molecule type" value="Genomic_DNA"/>
</dbReference>
<keyword evidence="1" id="KW-0175">Coiled coil</keyword>
<evidence type="ECO:0000256" key="1">
    <source>
        <dbReference type="SAM" id="Coils"/>
    </source>
</evidence>
<protein>
    <submittedName>
        <fullName evidence="2">Histidine kinase 5-like</fullName>
    </submittedName>
</protein>
<dbReference type="Proteomes" id="UP000265520">
    <property type="component" value="Unassembled WGS sequence"/>
</dbReference>
<organism evidence="2 3">
    <name type="scientific">Trifolium medium</name>
    <dbReference type="NCBI Taxonomy" id="97028"/>
    <lineage>
        <taxon>Eukaryota</taxon>
        <taxon>Viridiplantae</taxon>
        <taxon>Streptophyta</taxon>
        <taxon>Embryophyta</taxon>
        <taxon>Tracheophyta</taxon>
        <taxon>Spermatophyta</taxon>
        <taxon>Magnoliopsida</taxon>
        <taxon>eudicotyledons</taxon>
        <taxon>Gunneridae</taxon>
        <taxon>Pentapetalae</taxon>
        <taxon>rosids</taxon>
        <taxon>fabids</taxon>
        <taxon>Fabales</taxon>
        <taxon>Fabaceae</taxon>
        <taxon>Papilionoideae</taxon>
        <taxon>50 kb inversion clade</taxon>
        <taxon>NPAAA clade</taxon>
        <taxon>Hologalegina</taxon>
        <taxon>IRL clade</taxon>
        <taxon>Trifolieae</taxon>
        <taxon>Trifolium</taxon>
    </lineage>
</organism>
<name>A0A392R6W8_9FABA</name>
<accession>A0A392R6W8</accession>
<keyword evidence="2" id="KW-0418">Kinase</keyword>
<dbReference type="GO" id="GO:0016301">
    <property type="term" value="F:kinase activity"/>
    <property type="evidence" value="ECO:0007669"/>
    <property type="project" value="UniProtKB-KW"/>
</dbReference>
<feature type="non-terminal residue" evidence="2">
    <location>
        <position position="1"/>
    </location>
</feature>
<evidence type="ECO:0000313" key="3">
    <source>
        <dbReference type="Proteomes" id="UP000265520"/>
    </source>
</evidence>
<proteinExistence type="predicted"/>
<comment type="caution">
    <text evidence="2">The sequence shown here is derived from an EMBL/GenBank/DDBJ whole genome shotgun (WGS) entry which is preliminary data.</text>
</comment>
<keyword evidence="3" id="KW-1185">Reference proteome</keyword>